<keyword evidence="1" id="KW-0812">Transmembrane</keyword>
<reference evidence="2 3" key="1">
    <citation type="submission" date="2018-09" db="EMBL/GenBank/DDBJ databases">
        <title>A high-quality reference genome of wild soybean provides a powerful tool to mine soybean genomes.</title>
        <authorList>
            <person name="Xie M."/>
            <person name="Chung C.Y.L."/>
            <person name="Li M.-W."/>
            <person name="Wong F.-L."/>
            <person name="Chan T.-F."/>
            <person name="Lam H.-M."/>
        </authorList>
    </citation>
    <scope>NUCLEOTIDE SEQUENCE [LARGE SCALE GENOMIC DNA]</scope>
    <source>
        <strain evidence="3">cv. W05</strain>
        <tissue evidence="2">Hypocotyl of etiolated seedlings</tissue>
    </source>
</reference>
<evidence type="ECO:0000313" key="2">
    <source>
        <dbReference type="EMBL" id="RZB98373.1"/>
    </source>
</evidence>
<organism evidence="2 3">
    <name type="scientific">Glycine soja</name>
    <name type="common">Wild soybean</name>
    <dbReference type="NCBI Taxonomy" id="3848"/>
    <lineage>
        <taxon>Eukaryota</taxon>
        <taxon>Viridiplantae</taxon>
        <taxon>Streptophyta</taxon>
        <taxon>Embryophyta</taxon>
        <taxon>Tracheophyta</taxon>
        <taxon>Spermatophyta</taxon>
        <taxon>Magnoliopsida</taxon>
        <taxon>eudicotyledons</taxon>
        <taxon>Gunneridae</taxon>
        <taxon>Pentapetalae</taxon>
        <taxon>rosids</taxon>
        <taxon>fabids</taxon>
        <taxon>Fabales</taxon>
        <taxon>Fabaceae</taxon>
        <taxon>Papilionoideae</taxon>
        <taxon>50 kb inversion clade</taxon>
        <taxon>NPAAA clade</taxon>
        <taxon>indigoferoid/millettioid clade</taxon>
        <taxon>Phaseoleae</taxon>
        <taxon>Glycine</taxon>
        <taxon>Glycine subgen. Soja</taxon>
    </lineage>
</organism>
<proteinExistence type="predicted"/>
<dbReference type="Proteomes" id="UP000289340">
    <property type="component" value="Chromosome 8"/>
</dbReference>
<evidence type="ECO:0000313" key="3">
    <source>
        <dbReference type="Proteomes" id="UP000289340"/>
    </source>
</evidence>
<name>A0A445JIY3_GLYSO</name>
<dbReference type="PANTHER" id="PTHR36063">
    <property type="entry name" value="ARABIDOPSIS THALIANA GENOMIC DNA, CHROMOSOME 5, P1 CLONE:MOK16"/>
    <property type="match status" value="1"/>
</dbReference>
<dbReference type="EMBL" id="QZWG01000008">
    <property type="protein sequence ID" value="RZB98373.1"/>
    <property type="molecule type" value="Genomic_DNA"/>
</dbReference>
<protein>
    <submittedName>
        <fullName evidence="2">Uncharacterized protein</fullName>
    </submittedName>
</protein>
<evidence type="ECO:0000256" key="1">
    <source>
        <dbReference type="SAM" id="Phobius"/>
    </source>
</evidence>
<dbReference type="PANTHER" id="PTHR36063:SF3">
    <property type="entry name" value="PROTEIN, PUTATIVE-RELATED"/>
    <property type="match status" value="1"/>
</dbReference>
<dbReference type="AlphaFoldDB" id="A0A445JIY3"/>
<keyword evidence="1" id="KW-1133">Transmembrane helix</keyword>
<gene>
    <name evidence="2" type="ORF">D0Y65_021364</name>
</gene>
<keyword evidence="1" id="KW-0472">Membrane</keyword>
<sequence>MTMRKEKSIHYWSEVAPSVLIFRSQRSSNFVKLETIIEEEIKKGSNSLHKGVLASFPLLLFGLMYILLCRGMV</sequence>
<accession>A0A445JIY3</accession>
<comment type="caution">
    <text evidence="2">The sequence shown here is derived from an EMBL/GenBank/DDBJ whole genome shotgun (WGS) entry which is preliminary data.</text>
</comment>
<feature type="transmembrane region" description="Helical" evidence="1">
    <location>
        <begin position="51"/>
        <end position="68"/>
    </location>
</feature>
<keyword evidence="3" id="KW-1185">Reference proteome</keyword>